<protein>
    <recommendedName>
        <fullName evidence="1">Nucleolar protein Dnt1-like N-terminal domain-containing protein</fullName>
    </recommendedName>
</protein>
<sequence length="152" mass="17238">ILGIFRFLSVVSEETPVSTYIEQIQNEFKITYGIQISAKIIKIQNERLEDIPISALVGEYFIDNNRVLAIIEPLFAEVLKRQPWYAIGIDEQEFDVRLELLRKIFGEDANPAVLRSCLVRASGALGKAVAIASYIRPDVMGTNKKLIFVRPR</sequence>
<proteinExistence type="predicted"/>
<dbReference type="Pfam" id="PF10407">
    <property type="entry name" value="Cytokin_check_N"/>
    <property type="match status" value="1"/>
</dbReference>
<name>A0A146KIE7_9EUKA</name>
<gene>
    <name evidence="2" type="ORF">TPC1_10256</name>
</gene>
<accession>A0A146KIE7</accession>
<feature type="non-terminal residue" evidence="2">
    <location>
        <position position="152"/>
    </location>
</feature>
<dbReference type="AlphaFoldDB" id="A0A146KIE7"/>
<evidence type="ECO:0000313" key="2">
    <source>
        <dbReference type="EMBL" id="JAP96422.1"/>
    </source>
</evidence>
<dbReference type="InterPro" id="IPR018844">
    <property type="entry name" value="Dnt1-like_N"/>
</dbReference>
<feature type="domain" description="Nucleolar protein Dnt1-like N-terminal" evidence="1">
    <location>
        <begin position="6"/>
        <end position="72"/>
    </location>
</feature>
<organism evidence="2">
    <name type="scientific">Trepomonas sp. PC1</name>
    <dbReference type="NCBI Taxonomy" id="1076344"/>
    <lineage>
        <taxon>Eukaryota</taxon>
        <taxon>Metamonada</taxon>
        <taxon>Diplomonadida</taxon>
        <taxon>Hexamitidae</taxon>
        <taxon>Hexamitinae</taxon>
        <taxon>Trepomonas</taxon>
    </lineage>
</organism>
<evidence type="ECO:0000259" key="1">
    <source>
        <dbReference type="Pfam" id="PF10407"/>
    </source>
</evidence>
<reference evidence="2" key="1">
    <citation type="submission" date="2015-07" db="EMBL/GenBank/DDBJ databases">
        <title>Adaptation to a free-living lifestyle via gene acquisitions in the diplomonad Trepomonas sp. PC1.</title>
        <authorList>
            <person name="Xu F."/>
            <person name="Jerlstrom-Hultqvist J."/>
            <person name="Kolisko M."/>
            <person name="Simpson A.G.B."/>
            <person name="Roger A.J."/>
            <person name="Svard S.G."/>
            <person name="Andersson J.O."/>
        </authorList>
    </citation>
    <scope>NUCLEOTIDE SEQUENCE</scope>
    <source>
        <strain evidence="2">PC1</strain>
    </source>
</reference>
<feature type="non-terminal residue" evidence="2">
    <location>
        <position position="1"/>
    </location>
</feature>
<dbReference type="EMBL" id="GDID01000184">
    <property type="protein sequence ID" value="JAP96422.1"/>
    <property type="molecule type" value="Transcribed_RNA"/>
</dbReference>